<dbReference type="Gene3D" id="3.30.810.10">
    <property type="entry name" value="2-Layer Sandwich"/>
    <property type="match status" value="1"/>
</dbReference>
<evidence type="ECO:0000313" key="6">
    <source>
        <dbReference type="EMBL" id="KAK7035354.1"/>
    </source>
</evidence>
<evidence type="ECO:0000256" key="4">
    <source>
        <dbReference type="SAM" id="MobiDB-lite"/>
    </source>
</evidence>
<feature type="compositionally biased region" description="Polar residues" evidence="4">
    <location>
        <begin position="743"/>
        <end position="767"/>
    </location>
</feature>
<protein>
    <recommendedName>
        <fullName evidence="5">PIPK domain-containing protein</fullName>
    </recommendedName>
</protein>
<dbReference type="PROSITE" id="PS51455">
    <property type="entry name" value="PIPK"/>
    <property type="match status" value="1"/>
</dbReference>
<feature type="region of interest" description="Disordered" evidence="4">
    <location>
        <begin position="1175"/>
        <end position="1271"/>
    </location>
</feature>
<sequence length="2089" mass="225508">MADKPLPAVPQSSQFISSAAGPSAVSGSNSGTTSDDITKPRKKNAGRKASNHQNMTTLCVQAREHRARFVRFVLDEVIQEQDASDAAWLDRNKDELTWAIEDGLDELGRRMGQGGWLVGVKRARDMLESQSDLNLDFEDLDKASAIAQLREIAARPLPPTPIPTSKHLLLCLADVGSRIALPDEDGGFDIIPSQIRCIFKPDVFIFPEGTSPPEETLLYGYNEWNSTLSLISTTLRLVGGTFQFTSVPGSSSFHGCLAKIMKLAIYQHISLLLEQHLLADARVPLIFPSPSYIASYGRRNRVTSHGAVGNKGRPKLAEHHSSDYTGHKKGHGSKPSLIPSSIFSFFSKRSLGRANSLSSSSPTAETESELPIAIRGGSLDLRDSSVAGSGNEDNTPSRSSTDATIISPTPEGIGGRIRRFSFTPSPFSSKIVSPTSTTPTQSTINAEATHKPFTTLLQRLRESRDMLSTSPGVGDNIELPALIVQLANRENQSGIVKLRGDERVALKELLGWGEDGNNGVFAEQKKPGDDNSISTLGGGMLGTRGFLRHQALSALVSVYIPTKPSGADTVEESENSGDESEAGESLGHDNSSQTENSVAHAIQEQQESPSTSKAPTSAILAGVPSAALSTTSASTTSAATASSTKRRKGNKRKSQQKYMPCPHAQPPRWETYTYRGKGKHGQGEGAPSVGEMVLEWLQTADDICCLSSPLYGFPHQVRKSKEKLPDSEKSKDEGRPSKDGQETTRISTESVPSNSNRSGTQPGTANRTAGRKTSAVPLTGGSCKLKRSGHEIRFIHAGMRVTVTISEFDASRVRHQSAKSGSTSQLATDPSGRKSVDTTPTLPIVTPVTRAKSDTDVGDPDKGNTKAAAQSTKEEAGEEHVEMWLSCAVCGKDNWDEGRMEMSDGTYLLPFGKFLELLIYSPALCTVEPPLCEHVVSSSAFHPRTTSLPSSTPLSPLNPISPTLSETSSNRFTSRPSATTDYSTSHQVRPSIGNTAVRSFTRGIGWTGTNVVKRASSLRNPADFEPESSADITPTQSRIRSGTHDSGHPTESSESKSAESSQPFPSSEDSGLPESRFNIVRHFSNRTHTVSFSIDKVDDVFELRVPRVQIVRGMSVLGGHSGASHESTINTMGDGSEIEQLEAAEKKKLRREIKAWWEGVADHIDLLEEKLTSESNQKFRKSLPRLPSTDDAYEDEDSRSFVAETPTPKPEGLPASPTTPTGHQGYYFDRAGTHEETESTSSSVTPKGTPKPKRPPLPSIGTNDSVASKDSLSSSEISVLSSSSSEVTEGGSDPAHLLSNLRQTFHRTEQSLYAHLAKTPANSLNDVRRAFLSAAKGVERRLAAWQKKHLGLGLKVVGVRPDGKGVDKESREQAQERERSAKDSSKLSLLVTEPEWWNKTCHVVPGGNIVVREDDWGSIIAFTLSTEAYRHELGAMSGIGSRPLSAMSDYSVPSSPGVMNPSAWLSPNSSSGSGAPSSSSSSSFFASTGYKLFRSSAQSQPDPDQEDVIWHEPEAYSAVISRKEHPRDPTGLLSIRDVLRQKAPGTDVASMGAILSGSRIATLGREGSRLLSSALSGSGASGEGMSRTATPPSAWAKPDVQISRDAAGGEVISGLPTREASADKILQELEAASSMSREGSRPGSAMSGSLSNSLQWSTFEDAHIKRGKASSIISVETNSTIGPEDASVMGTSDAGSISLASAAANKGSYLPPPPTPAKDITVTVAHPMPTNASSQPHRFSTLTSGLTNVMRAMLNSTPETVPRPLSATSSRHHGLLSAEIAPIDERPHIKYDWTIGKRLKFSCTVYYAKQFDILRKRCGVDDVFLQSLSRSQNWSAEGGKSKSNFWKTADDRFIIKTLVNAWNVADLQVLIDLAPSYFRYLDSTACKATVLAKLVGFYTIEIRNLETGNVQSKADLLVMENLFYNQKIDKTFDLKGIQGRKVKTGSNASKTLFDGEWIEGQQQTLTLVQPYSKLVLREAIRNDAEFLARSNIMDYSLLLGVDTKNKQIACGLVDTIGSYTFAKTLEYKAKQGLNAGGGKEVTVIPPAEYQERFVNALERYFMACPDKWSRPLDPNSKVITDLSSLTHIL</sequence>
<feature type="region of interest" description="Disordered" evidence="4">
    <location>
        <begin position="1361"/>
        <end position="1385"/>
    </location>
</feature>
<dbReference type="SUPFAM" id="SSF56104">
    <property type="entry name" value="SAICAR synthase-like"/>
    <property type="match status" value="1"/>
</dbReference>
<keyword evidence="1 3" id="KW-0547">Nucleotide-binding</keyword>
<feature type="compositionally biased region" description="Basic and acidic residues" evidence="4">
    <location>
        <begin position="315"/>
        <end position="326"/>
    </location>
</feature>
<feature type="region of interest" description="Disordered" evidence="4">
    <location>
        <begin position="814"/>
        <end position="877"/>
    </location>
</feature>
<feature type="compositionally biased region" description="Low complexity" evidence="4">
    <location>
        <begin position="356"/>
        <end position="371"/>
    </location>
</feature>
<dbReference type="EMBL" id="JAYKXP010000053">
    <property type="protein sequence ID" value="KAK7035354.1"/>
    <property type="molecule type" value="Genomic_DNA"/>
</dbReference>
<dbReference type="CDD" id="cd17300">
    <property type="entry name" value="PIPKc_PIKfyve"/>
    <property type="match status" value="1"/>
</dbReference>
<feature type="compositionally biased region" description="Basic residues" evidence="4">
    <location>
        <begin position="644"/>
        <end position="655"/>
    </location>
</feature>
<dbReference type="SMART" id="SM00330">
    <property type="entry name" value="PIPKc"/>
    <property type="match status" value="1"/>
</dbReference>
<feature type="region of interest" description="Disordered" evidence="4">
    <location>
        <begin position="1"/>
        <end position="53"/>
    </location>
</feature>
<reference evidence="6 7" key="1">
    <citation type="submission" date="2024-01" db="EMBL/GenBank/DDBJ databases">
        <title>A draft genome for a cacao thread blight-causing isolate of Paramarasmius palmivorus.</title>
        <authorList>
            <person name="Baruah I.K."/>
            <person name="Bukari Y."/>
            <person name="Amoako-Attah I."/>
            <person name="Meinhardt L.W."/>
            <person name="Bailey B.A."/>
            <person name="Cohen S.P."/>
        </authorList>
    </citation>
    <scope>NUCLEOTIDE SEQUENCE [LARGE SCALE GENOMIC DNA]</scope>
    <source>
        <strain evidence="6 7">GH-12</strain>
    </source>
</reference>
<dbReference type="InterPro" id="IPR027483">
    <property type="entry name" value="PInositol-4-P-4/5-kinase_C_sf"/>
</dbReference>
<dbReference type="InterPro" id="IPR002498">
    <property type="entry name" value="PInositol-4-P-4/5-kinase_core"/>
</dbReference>
<feature type="compositionally biased region" description="Low complexity" evidence="4">
    <location>
        <begin position="1239"/>
        <end position="1248"/>
    </location>
</feature>
<dbReference type="InterPro" id="IPR044769">
    <property type="entry name" value="PIKfyve_PIPKc"/>
</dbReference>
<feature type="compositionally biased region" description="Low complexity" evidence="4">
    <location>
        <begin position="943"/>
        <end position="965"/>
    </location>
</feature>
<feature type="domain" description="PIPK" evidence="5">
    <location>
        <begin position="1734"/>
        <end position="2061"/>
    </location>
</feature>
<proteinExistence type="predicted"/>
<feature type="region of interest" description="Disordered" evidence="4">
    <location>
        <begin position="942"/>
        <end position="994"/>
    </location>
</feature>
<feature type="region of interest" description="Disordered" evidence="4">
    <location>
        <begin position="1632"/>
        <end position="1651"/>
    </location>
</feature>
<keyword evidence="7" id="KW-1185">Reference proteome</keyword>
<feature type="compositionally biased region" description="Basic and acidic residues" evidence="4">
    <location>
        <begin position="1042"/>
        <end position="1057"/>
    </location>
</feature>
<keyword evidence="3" id="KW-0808">Transferase</keyword>
<feature type="compositionally biased region" description="Polar residues" evidence="4">
    <location>
        <begin position="386"/>
        <end position="407"/>
    </location>
</feature>
<feature type="compositionally biased region" description="Basic and acidic residues" evidence="4">
    <location>
        <begin position="851"/>
        <end position="864"/>
    </location>
</feature>
<feature type="region of interest" description="Disordered" evidence="4">
    <location>
        <begin position="354"/>
        <end position="419"/>
    </location>
</feature>
<accession>A0AAW0C8W8</accession>
<dbReference type="Proteomes" id="UP001383192">
    <property type="component" value="Unassembled WGS sequence"/>
</dbReference>
<dbReference type="GO" id="GO:0000285">
    <property type="term" value="F:1-phosphatidylinositol-3-phosphate 5-kinase activity"/>
    <property type="evidence" value="ECO:0007669"/>
    <property type="project" value="InterPro"/>
</dbReference>
<evidence type="ECO:0000256" key="1">
    <source>
        <dbReference type="ARBA" id="ARBA00022741"/>
    </source>
</evidence>
<evidence type="ECO:0000313" key="7">
    <source>
        <dbReference type="Proteomes" id="UP001383192"/>
    </source>
</evidence>
<feature type="compositionally biased region" description="Basic residues" evidence="4">
    <location>
        <begin position="40"/>
        <end position="50"/>
    </location>
</feature>
<feature type="compositionally biased region" description="Polar residues" evidence="4">
    <location>
        <begin position="588"/>
        <end position="615"/>
    </location>
</feature>
<feature type="region of interest" description="Disordered" evidence="4">
    <location>
        <begin position="1572"/>
        <end position="1596"/>
    </location>
</feature>
<name>A0AAW0C8W8_9AGAR</name>
<feature type="region of interest" description="Disordered" evidence="4">
    <location>
        <begin position="564"/>
        <end position="686"/>
    </location>
</feature>
<dbReference type="GO" id="GO:0046854">
    <property type="term" value="P:phosphatidylinositol phosphate biosynthetic process"/>
    <property type="evidence" value="ECO:0007669"/>
    <property type="project" value="TreeGrafter"/>
</dbReference>
<feature type="compositionally biased region" description="Polar residues" evidence="4">
    <location>
        <begin position="966"/>
        <end position="994"/>
    </location>
</feature>
<feature type="compositionally biased region" description="Polar residues" evidence="4">
    <location>
        <begin position="1030"/>
        <end position="1040"/>
    </location>
</feature>
<dbReference type="Gene3D" id="3.30.800.10">
    <property type="entry name" value="Phosphatidylinositol Phosphate Kinase II Beta"/>
    <property type="match status" value="1"/>
</dbReference>
<feature type="compositionally biased region" description="Polar residues" evidence="4">
    <location>
        <begin position="818"/>
        <end position="828"/>
    </location>
</feature>
<feature type="region of interest" description="Disordered" evidence="4">
    <location>
        <begin position="1018"/>
        <end position="1073"/>
    </location>
</feature>
<feature type="compositionally biased region" description="Basic and acidic residues" evidence="4">
    <location>
        <begin position="722"/>
        <end position="742"/>
    </location>
</feature>
<gene>
    <name evidence="6" type="ORF">VNI00_011885</name>
</gene>
<dbReference type="InterPro" id="IPR027484">
    <property type="entry name" value="PInositol-4-P-5-kinase_N"/>
</dbReference>
<comment type="caution">
    <text evidence="6">The sequence shown here is derived from an EMBL/GenBank/DDBJ whole genome shotgun (WGS) entry which is preliminary data.</text>
</comment>
<evidence type="ECO:0000256" key="3">
    <source>
        <dbReference type="PROSITE-ProRule" id="PRU00781"/>
    </source>
</evidence>
<feature type="region of interest" description="Disordered" evidence="4">
    <location>
        <begin position="304"/>
        <end position="336"/>
    </location>
</feature>
<organism evidence="6 7">
    <name type="scientific">Paramarasmius palmivorus</name>
    <dbReference type="NCBI Taxonomy" id="297713"/>
    <lineage>
        <taxon>Eukaryota</taxon>
        <taxon>Fungi</taxon>
        <taxon>Dikarya</taxon>
        <taxon>Basidiomycota</taxon>
        <taxon>Agaricomycotina</taxon>
        <taxon>Agaricomycetes</taxon>
        <taxon>Agaricomycetidae</taxon>
        <taxon>Agaricales</taxon>
        <taxon>Marasmiineae</taxon>
        <taxon>Marasmiaceae</taxon>
        <taxon>Paramarasmius</taxon>
    </lineage>
</organism>
<feature type="compositionally biased region" description="Low complexity" evidence="4">
    <location>
        <begin position="17"/>
        <end position="31"/>
    </location>
</feature>
<dbReference type="GO" id="GO:0010008">
    <property type="term" value="C:endosome membrane"/>
    <property type="evidence" value="ECO:0007669"/>
    <property type="project" value="TreeGrafter"/>
</dbReference>
<dbReference type="GO" id="GO:0005524">
    <property type="term" value="F:ATP binding"/>
    <property type="evidence" value="ECO:0007669"/>
    <property type="project" value="UniProtKB-UniRule"/>
</dbReference>
<keyword evidence="3" id="KW-0418">Kinase</keyword>
<feature type="compositionally biased region" description="Acidic residues" evidence="4">
    <location>
        <begin position="569"/>
        <end position="582"/>
    </location>
</feature>
<feature type="region of interest" description="Disordered" evidence="4">
    <location>
        <begin position="717"/>
        <end position="783"/>
    </location>
</feature>
<feature type="compositionally biased region" description="Low complexity" evidence="4">
    <location>
        <begin position="625"/>
        <end position="643"/>
    </location>
</feature>
<dbReference type="PANTHER" id="PTHR45748">
    <property type="entry name" value="1-PHOSPHATIDYLINOSITOL 3-PHOSPHATE 5-KINASE-RELATED"/>
    <property type="match status" value="1"/>
</dbReference>
<keyword evidence="2 3" id="KW-0067">ATP-binding</keyword>
<evidence type="ECO:0000259" key="5">
    <source>
        <dbReference type="PROSITE" id="PS51455"/>
    </source>
</evidence>
<dbReference type="Pfam" id="PF01504">
    <property type="entry name" value="PIP5K"/>
    <property type="match status" value="1"/>
</dbReference>
<feature type="compositionally biased region" description="Low complexity" evidence="4">
    <location>
        <begin position="837"/>
        <end position="849"/>
    </location>
</feature>
<dbReference type="PANTHER" id="PTHR45748:SF7">
    <property type="entry name" value="1-PHOSPHATIDYLINOSITOL 3-PHOSPHATE 5-KINASE-RELATED"/>
    <property type="match status" value="1"/>
</dbReference>
<evidence type="ECO:0000256" key="2">
    <source>
        <dbReference type="ARBA" id="ARBA00022840"/>
    </source>
</evidence>